<gene>
    <name evidence="4" type="ORF">GCM10010345_69630</name>
</gene>
<evidence type="ECO:0000313" key="4">
    <source>
        <dbReference type="EMBL" id="GHA55126.1"/>
    </source>
</evidence>
<dbReference type="Proteomes" id="UP000653644">
    <property type="component" value="Unassembled WGS sequence"/>
</dbReference>
<evidence type="ECO:0000256" key="2">
    <source>
        <dbReference type="ARBA" id="ARBA00022553"/>
    </source>
</evidence>
<dbReference type="RefSeq" id="WP_229917572.1">
    <property type="nucleotide sequence ID" value="NZ_BMVN01000035.1"/>
</dbReference>
<keyword evidence="2" id="KW-0597">Phosphoprotein</keyword>
<keyword evidence="1" id="KW-0596">Phosphopantetheine</keyword>
<evidence type="ECO:0000256" key="1">
    <source>
        <dbReference type="ARBA" id="ARBA00022450"/>
    </source>
</evidence>
<dbReference type="EMBL" id="BMVN01000035">
    <property type="protein sequence ID" value="GHA55126.1"/>
    <property type="molecule type" value="Genomic_DNA"/>
</dbReference>
<reference evidence="5" key="1">
    <citation type="journal article" date="2019" name="Int. J. Syst. Evol. Microbiol.">
        <title>The Global Catalogue of Microorganisms (GCM) 10K type strain sequencing project: providing services to taxonomists for standard genome sequencing and annotation.</title>
        <authorList>
            <consortium name="The Broad Institute Genomics Platform"/>
            <consortium name="The Broad Institute Genome Sequencing Center for Infectious Disease"/>
            <person name="Wu L."/>
            <person name="Ma J."/>
        </authorList>
    </citation>
    <scope>NUCLEOTIDE SEQUENCE [LARGE SCALE GENOMIC DNA]</scope>
    <source>
        <strain evidence="5">JCM 4733</strain>
    </source>
</reference>
<evidence type="ECO:0000313" key="5">
    <source>
        <dbReference type="Proteomes" id="UP000653644"/>
    </source>
</evidence>
<evidence type="ECO:0000259" key="3">
    <source>
        <dbReference type="Pfam" id="PF00501"/>
    </source>
</evidence>
<accession>A0ABQ3D4H6</accession>
<dbReference type="Pfam" id="PF00501">
    <property type="entry name" value="AMP-binding"/>
    <property type="match status" value="1"/>
</dbReference>
<organism evidence="4 5">
    <name type="scientific">Streptomyces canarius</name>
    <dbReference type="NCBI Taxonomy" id="285453"/>
    <lineage>
        <taxon>Bacteria</taxon>
        <taxon>Bacillati</taxon>
        <taxon>Actinomycetota</taxon>
        <taxon>Actinomycetes</taxon>
        <taxon>Kitasatosporales</taxon>
        <taxon>Streptomycetaceae</taxon>
        <taxon>Streptomyces</taxon>
    </lineage>
</organism>
<dbReference type="PANTHER" id="PTHR44845">
    <property type="entry name" value="CARRIER DOMAIN-CONTAINING PROTEIN"/>
    <property type="match status" value="1"/>
</dbReference>
<name>A0ABQ3D4H6_9ACTN</name>
<sequence>MTYAGLDAAANRLAGVLVEKGAGAESVVAVNLPRGRDLVTAVLAVWQAGAAYLPLDPALPAEGRRYQVGAAGVALRIGPGEYEGVEAVGRRTRARWSPPATLPM</sequence>
<feature type="domain" description="AMP-dependent synthetase/ligase" evidence="3">
    <location>
        <begin position="1"/>
        <end position="78"/>
    </location>
</feature>
<dbReference type="SUPFAM" id="SSF56801">
    <property type="entry name" value="Acetyl-CoA synthetase-like"/>
    <property type="match status" value="1"/>
</dbReference>
<dbReference type="PANTHER" id="PTHR44845:SF6">
    <property type="entry name" value="BETA-ALANINE-ACTIVATING ENZYME"/>
    <property type="match status" value="1"/>
</dbReference>
<dbReference type="Gene3D" id="3.40.50.980">
    <property type="match status" value="1"/>
</dbReference>
<protein>
    <recommendedName>
        <fullName evidence="3">AMP-dependent synthetase/ligase domain-containing protein</fullName>
    </recommendedName>
</protein>
<proteinExistence type="predicted"/>
<dbReference type="InterPro" id="IPR000873">
    <property type="entry name" value="AMP-dep_synth/lig_dom"/>
</dbReference>
<keyword evidence="5" id="KW-1185">Reference proteome</keyword>
<comment type="caution">
    <text evidence="4">The sequence shown here is derived from an EMBL/GenBank/DDBJ whole genome shotgun (WGS) entry which is preliminary data.</text>
</comment>